<dbReference type="AlphaFoldDB" id="A0A7J8P825"/>
<dbReference type="PANTHER" id="PTHR48035">
    <property type="entry name" value="HETEROGENEOUS NUCLEAR RIBONUCLEOPROTEIN 1"/>
    <property type="match status" value="1"/>
</dbReference>
<dbReference type="PANTHER" id="PTHR48035:SF2">
    <property type="entry name" value="RNA-BINDING REGION RNP-1 DOMAIN-CONTAINING PROTEIN"/>
    <property type="match status" value="1"/>
</dbReference>
<gene>
    <name evidence="3" type="ORF">Gorai_016104</name>
</gene>
<feature type="non-terminal residue" evidence="3">
    <location>
        <position position="51"/>
    </location>
</feature>
<evidence type="ECO:0000313" key="4">
    <source>
        <dbReference type="Proteomes" id="UP000593578"/>
    </source>
</evidence>
<dbReference type="InterPro" id="IPR035979">
    <property type="entry name" value="RBD_domain_sf"/>
</dbReference>
<dbReference type="InterPro" id="IPR053260">
    <property type="entry name" value="hnRNP"/>
</dbReference>
<dbReference type="EMBL" id="JABEZZ010000005">
    <property type="protein sequence ID" value="MBA0585324.1"/>
    <property type="molecule type" value="Genomic_DNA"/>
</dbReference>
<evidence type="ECO:0000256" key="1">
    <source>
        <dbReference type="PROSITE-ProRule" id="PRU00176"/>
    </source>
</evidence>
<protein>
    <recommendedName>
        <fullName evidence="2">RRM domain-containing protein</fullName>
    </recommendedName>
</protein>
<evidence type="ECO:0000313" key="3">
    <source>
        <dbReference type="EMBL" id="MBA0585324.1"/>
    </source>
</evidence>
<evidence type="ECO:0000259" key="2">
    <source>
        <dbReference type="PROSITE" id="PS50102"/>
    </source>
</evidence>
<keyword evidence="1" id="KW-0694">RNA-binding</keyword>
<accession>A0A7J8P825</accession>
<proteinExistence type="predicted"/>
<dbReference type="SUPFAM" id="SSF54928">
    <property type="entry name" value="RNA-binding domain, RBD"/>
    <property type="match status" value="1"/>
</dbReference>
<dbReference type="InterPro" id="IPR000504">
    <property type="entry name" value="RRM_dom"/>
</dbReference>
<feature type="domain" description="RRM" evidence="2">
    <location>
        <begin position="6"/>
        <end position="51"/>
    </location>
</feature>
<organism evidence="3 4">
    <name type="scientific">Gossypium raimondii</name>
    <name type="common">Peruvian cotton</name>
    <name type="synonym">Gossypium klotzschianum subsp. raimondii</name>
    <dbReference type="NCBI Taxonomy" id="29730"/>
    <lineage>
        <taxon>Eukaryota</taxon>
        <taxon>Viridiplantae</taxon>
        <taxon>Streptophyta</taxon>
        <taxon>Embryophyta</taxon>
        <taxon>Tracheophyta</taxon>
        <taxon>Spermatophyta</taxon>
        <taxon>Magnoliopsida</taxon>
        <taxon>eudicotyledons</taxon>
        <taxon>Gunneridae</taxon>
        <taxon>Pentapetalae</taxon>
        <taxon>rosids</taxon>
        <taxon>malvids</taxon>
        <taxon>Malvales</taxon>
        <taxon>Malvaceae</taxon>
        <taxon>Malvoideae</taxon>
        <taxon>Gossypium</taxon>
    </lineage>
</organism>
<dbReference type="InterPro" id="IPR012677">
    <property type="entry name" value="Nucleotide-bd_a/b_plait_sf"/>
</dbReference>
<dbReference type="Gene3D" id="3.30.70.330">
    <property type="match status" value="1"/>
</dbReference>
<dbReference type="GO" id="GO:0003723">
    <property type="term" value="F:RNA binding"/>
    <property type="evidence" value="ECO:0007669"/>
    <property type="project" value="UniProtKB-UniRule"/>
</dbReference>
<reference evidence="3 4" key="1">
    <citation type="journal article" date="2019" name="Genome Biol. Evol.">
        <title>Insights into the evolution of the New World diploid cottons (Gossypium, subgenus Houzingenia) based on genome sequencing.</title>
        <authorList>
            <person name="Grover C.E."/>
            <person name="Arick M.A. 2nd"/>
            <person name="Thrash A."/>
            <person name="Conover J.L."/>
            <person name="Sanders W.S."/>
            <person name="Peterson D.G."/>
            <person name="Frelichowski J.E."/>
            <person name="Scheffler J.A."/>
            <person name="Scheffler B.E."/>
            <person name="Wendel J.F."/>
        </authorList>
    </citation>
    <scope>NUCLEOTIDE SEQUENCE [LARGE SCALE GENOMIC DNA]</scope>
    <source>
        <strain evidence="3">8</strain>
        <tissue evidence="3">Leaf</tissue>
    </source>
</reference>
<dbReference type="Proteomes" id="UP000593578">
    <property type="component" value="Unassembled WGS sequence"/>
</dbReference>
<sequence length="51" mass="5833">MDSDQGKLFIGGISWETSEDRLKEYFGQYGDILQTVVMRDKVTGRPRGFGF</sequence>
<dbReference type="PROSITE" id="PS50102">
    <property type="entry name" value="RRM"/>
    <property type="match status" value="1"/>
</dbReference>
<dbReference type="Pfam" id="PF00076">
    <property type="entry name" value="RRM_1"/>
    <property type="match status" value="1"/>
</dbReference>
<comment type="caution">
    <text evidence="3">The sequence shown here is derived from an EMBL/GenBank/DDBJ whole genome shotgun (WGS) entry which is preliminary data.</text>
</comment>
<name>A0A7J8P825_GOSRA</name>